<dbReference type="Pfam" id="PF25941">
    <property type="entry name" value="PDDEXK_16"/>
    <property type="match status" value="1"/>
</dbReference>
<protein>
    <submittedName>
        <fullName evidence="1">Uncharacterized protein</fullName>
    </submittedName>
</protein>
<organism evidence="1">
    <name type="scientific">Haloarcula hispanica pleomorphic virus 3</name>
    <dbReference type="NCBI Taxonomy" id="1879051"/>
    <lineage>
        <taxon>Viruses</taxon>
        <taxon>Monodnaviria</taxon>
        <taxon>Trapavirae</taxon>
        <taxon>Saleviricota</taxon>
        <taxon>Huolimaviricetes</taxon>
        <taxon>Haloruvirales</taxon>
        <taxon>Pleolipoviridae</taxon>
        <taxon>Betapleolipovirus</taxon>
        <taxon>Betapleolipovirus thailandense</taxon>
        <taxon>Betapleolipovirus HHPV3</taxon>
    </lineage>
</organism>
<name>A0A1C8V5Z1_9VIRU</name>
<sequence length="127" mass="14949">MSRSHKANHYGTLVERKAAERYDLDLDRCSWHDAKRPDGTPVEIKSAMHRHADGQPGTFKLYDRYHRRLRAENGWYAFGVYRVRGRGIEVLEWEIRHSSRLPKLDWHGGGIHRDAKQAKIPVSELRY</sequence>
<dbReference type="KEGG" id="vg:54989032"/>
<reference evidence="1" key="1">
    <citation type="journal article" date="2016" name="Virology">
        <title>Vesicle-like virion of Haloarcula hispanica pleomorphic virus 3 preserves high infectivity in saturated salt.</title>
        <authorList>
            <person name="Demina T.A."/>
            <person name="Atanasova N.S."/>
            <person name="Pietila M.K."/>
            <person name="Oksanen H.M."/>
            <person name="Bamford D.H."/>
        </authorList>
    </citation>
    <scope>NUCLEOTIDE SEQUENCE [LARGE SCALE GENOMIC DNA]</scope>
    <source>
        <strain evidence="1">A</strain>
    </source>
</reference>
<accession>A0A1C8V5Z1</accession>
<dbReference type="GeneID" id="54989032"/>
<keyword evidence="2" id="KW-1185">Reference proteome</keyword>
<dbReference type="InterPro" id="IPR058715">
    <property type="entry name" value="PDDEXK_nuclease-rel"/>
</dbReference>
<dbReference type="EMBL" id="KX344510">
    <property type="protein sequence ID" value="ANW09668.1"/>
    <property type="molecule type" value="Genomic_DNA"/>
</dbReference>
<evidence type="ECO:0000313" key="2">
    <source>
        <dbReference type="Proteomes" id="UP000241949"/>
    </source>
</evidence>
<evidence type="ECO:0000313" key="1">
    <source>
        <dbReference type="EMBL" id="ANW09668.1"/>
    </source>
</evidence>
<dbReference type="RefSeq" id="YP_009798570.1">
    <property type="nucleotide sequence ID" value="NC_047928.1"/>
</dbReference>
<proteinExistence type="predicted"/>
<dbReference type="Proteomes" id="UP000241949">
    <property type="component" value="Segment"/>
</dbReference>